<dbReference type="RefSeq" id="WP_092908986.1">
    <property type="nucleotide sequence ID" value="NZ_FOUZ01000012.1"/>
</dbReference>
<keyword evidence="3" id="KW-1185">Reference proteome</keyword>
<sequence length="64" mass="7238">MTKILNIISISIIVLLVGLTVSEHFFPIAGFELVYEKKFYLAIIYIAIRLTSNYLLKKSASTSK</sequence>
<evidence type="ECO:0000256" key="1">
    <source>
        <dbReference type="SAM" id="Phobius"/>
    </source>
</evidence>
<name>A0A1I4Z6G8_9FLAO</name>
<protein>
    <submittedName>
        <fullName evidence="2">Uncharacterized protein</fullName>
    </submittedName>
</protein>
<dbReference type="AlphaFoldDB" id="A0A1I4Z6G8"/>
<dbReference type="OrthoDB" id="1454078at2"/>
<keyword evidence="1" id="KW-0472">Membrane</keyword>
<dbReference type="Proteomes" id="UP000199149">
    <property type="component" value="Unassembled WGS sequence"/>
</dbReference>
<feature type="transmembrane region" description="Helical" evidence="1">
    <location>
        <begin position="7"/>
        <end position="27"/>
    </location>
</feature>
<organism evidence="2 3">
    <name type="scientific">Algoriella xinjiangensis</name>
    <dbReference type="NCBI Taxonomy" id="684065"/>
    <lineage>
        <taxon>Bacteria</taxon>
        <taxon>Pseudomonadati</taxon>
        <taxon>Bacteroidota</taxon>
        <taxon>Flavobacteriia</taxon>
        <taxon>Flavobacteriales</taxon>
        <taxon>Weeksellaceae</taxon>
        <taxon>Algoriella</taxon>
    </lineage>
</organism>
<dbReference type="EMBL" id="FOUZ01000012">
    <property type="protein sequence ID" value="SFN45866.1"/>
    <property type="molecule type" value="Genomic_DNA"/>
</dbReference>
<keyword evidence="1" id="KW-0812">Transmembrane</keyword>
<evidence type="ECO:0000313" key="2">
    <source>
        <dbReference type="EMBL" id="SFN45866.1"/>
    </source>
</evidence>
<keyword evidence="1" id="KW-1133">Transmembrane helix</keyword>
<evidence type="ECO:0000313" key="3">
    <source>
        <dbReference type="Proteomes" id="UP000199149"/>
    </source>
</evidence>
<reference evidence="3" key="1">
    <citation type="submission" date="2016-10" db="EMBL/GenBank/DDBJ databases">
        <authorList>
            <person name="Varghese N."/>
            <person name="Submissions S."/>
        </authorList>
    </citation>
    <scope>NUCLEOTIDE SEQUENCE [LARGE SCALE GENOMIC DNA]</scope>
    <source>
        <strain evidence="3">XJ109</strain>
    </source>
</reference>
<feature type="transmembrane region" description="Helical" evidence="1">
    <location>
        <begin position="39"/>
        <end position="56"/>
    </location>
</feature>
<dbReference type="STRING" id="684065.SAMN05421738_112132"/>
<proteinExistence type="predicted"/>
<accession>A0A1I4Z6G8</accession>
<gene>
    <name evidence="2" type="ORF">SAMN05421738_112132</name>
</gene>